<dbReference type="Pfam" id="PF26607">
    <property type="entry name" value="DUF8189"/>
    <property type="match status" value="1"/>
</dbReference>
<proteinExistence type="predicted"/>
<protein>
    <recommendedName>
        <fullName evidence="1">PLL-like beta propeller domain-containing protein</fullName>
    </recommendedName>
</protein>
<dbReference type="CDD" id="cd22954">
    <property type="entry name" value="PLL_lectin"/>
    <property type="match status" value="1"/>
</dbReference>
<evidence type="ECO:0000313" key="3">
    <source>
        <dbReference type="Proteomes" id="UP001499895"/>
    </source>
</evidence>
<keyword evidence="3" id="KW-1185">Reference proteome</keyword>
<feature type="domain" description="PLL-like beta propeller" evidence="1">
    <location>
        <begin position="61"/>
        <end position="346"/>
    </location>
</feature>
<gene>
    <name evidence="2" type="ORF">GCM10009544_59420</name>
</gene>
<evidence type="ECO:0000259" key="1">
    <source>
        <dbReference type="Pfam" id="PF26607"/>
    </source>
</evidence>
<reference evidence="2 3" key="1">
    <citation type="journal article" date="2019" name="Int. J. Syst. Evol. Microbiol.">
        <title>The Global Catalogue of Microorganisms (GCM) 10K type strain sequencing project: providing services to taxonomists for standard genome sequencing and annotation.</title>
        <authorList>
            <consortium name="The Broad Institute Genomics Platform"/>
            <consortium name="The Broad Institute Genome Sequencing Center for Infectious Disease"/>
            <person name="Wu L."/>
            <person name="Ma J."/>
        </authorList>
    </citation>
    <scope>NUCLEOTIDE SEQUENCE [LARGE SCALE GENOMIC DNA]</scope>
    <source>
        <strain evidence="2 3">JCM 10649</strain>
    </source>
</reference>
<dbReference type="SUPFAM" id="SSF89372">
    <property type="entry name" value="Fucose-specific lectin"/>
    <property type="match status" value="2"/>
</dbReference>
<dbReference type="Proteomes" id="UP001499895">
    <property type="component" value="Unassembled WGS sequence"/>
</dbReference>
<name>A0ABN1B5I0_9ACTN</name>
<organism evidence="2 3">
    <name type="scientific">Streptomyces stramineus</name>
    <dbReference type="NCBI Taxonomy" id="173861"/>
    <lineage>
        <taxon>Bacteria</taxon>
        <taxon>Bacillati</taxon>
        <taxon>Actinomycetota</taxon>
        <taxon>Actinomycetes</taxon>
        <taxon>Kitasatosporales</taxon>
        <taxon>Streptomycetaceae</taxon>
        <taxon>Streptomyces</taxon>
    </lineage>
</organism>
<dbReference type="Gene3D" id="2.120.10.70">
    <property type="entry name" value="Fucose-specific lectin"/>
    <property type="match status" value="1"/>
</dbReference>
<dbReference type="EMBL" id="BAAAHB010000117">
    <property type="protein sequence ID" value="GAA0490638.1"/>
    <property type="molecule type" value="Genomic_DNA"/>
</dbReference>
<evidence type="ECO:0000313" key="2">
    <source>
        <dbReference type="EMBL" id="GAA0490638.1"/>
    </source>
</evidence>
<accession>A0ABN1B5I0</accession>
<sequence>MAPSTTPGFVWAQPFGLGGGTVGNPAVAPNADDRLQIFVRGGGKDLHSVWQEEDWEWSPGWYVHPKTSGTVDGSPVALRSPNGHIHVFWRGPDHAIWHLRQQVINGAWGTPAKIASGAASDPAAALNADGRISVFYNGTDRALWHVDQTRVGHAGWNPPDSLGGNTGPHSNLAPSAVRNGEGRLEVFVHGAADEVWGIAQKAADSTSWGAYFIVSARKAHVVGSPFAVTDADQRIRVFWRAGTTGYHAAHQPGFTGWKVPQPLSGKVVETPRAILAQDGRLEVFVIADDRGLYVTEQQKPNEDAFTQAHRIGGNLPGLPVPARFHDNRVVVPHRGSDDGVWAFQQTRE</sequence>
<comment type="caution">
    <text evidence="2">The sequence shown here is derived from an EMBL/GenBank/DDBJ whole genome shotgun (WGS) entry which is preliminary data.</text>
</comment>
<dbReference type="InterPro" id="IPR058502">
    <property type="entry name" value="PLL-like_beta-prop"/>
</dbReference>